<evidence type="ECO:0000313" key="6">
    <source>
        <dbReference type="EMBL" id="HIW95923.1"/>
    </source>
</evidence>
<sequence length="192" mass="21081">MDVSAQEPYVDQGVGASPDLSDGLLRLWAPYRSAYITSDEAKKQADPFLTLPDKSDEEALIIARGDFVYAVLNLFPYNPGHMMIVPFRQVADYTDLSAEETAELADFTKIAMTTLRTVSNPDAINVGMNLGKASGGSVPTHLHQHVVPRWVGDANFMTVMTGTKVLPQTLRETWRLLSDQWPRSAAQCHGGS</sequence>
<dbReference type="PANTHER" id="PTHR42997">
    <property type="entry name" value="HIT FAMILY HYDROLASE"/>
    <property type="match status" value="1"/>
</dbReference>
<keyword evidence="1" id="KW-0547">Nucleotide-binding</keyword>
<feature type="binding site" evidence="3">
    <location>
        <begin position="135"/>
        <end position="138"/>
    </location>
    <ligand>
        <name>substrate</name>
    </ligand>
</feature>
<reference evidence="6" key="1">
    <citation type="journal article" date="2021" name="PeerJ">
        <title>Extensive microbial diversity within the chicken gut microbiome revealed by metagenomics and culture.</title>
        <authorList>
            <person name="Gilroy R."/>
            <person name="Ravi A."/>
            <person name="Getino M."/>
            <person name="Pursley I."/>
            <person name="Horton D.L."/>
            <person name="Alikhan N.F."/>
            <person name="Baker D."/>
            <person name="Gharbi K."/>
            <person name="Hall N."/>
            <person name="Watson M."/>
            <person name="Adriaenssens E.M."/>
            <person name="Foster-Nyarko E."/>
            <person name="Jarju S."/>
            <person name="Secka A."/>
            <person name="Antonio M."/>
            <person name="Oren A."/>
            <person name="Chaudhuri R.R."/>
            <person name="La Ragione R."/>
            <person name="Hildebrand F."/>
            <person name="Pallen M.J."/>
        </authorList>
    </citation>
    <scope>NUCLEOTIDE SEQUENCE</scope>
    <source>
        <strain evidence="6">4376</strain>
    </source>
</reference>
<evidence type="ECO:0000256" key="3">
    <source>
        <dbReference type="PIRSR" id="PIRSR639383-2"/>
    </source>
</evidence>
<dbReference type="InterPro" id="IPR052908">
    <property type="entry name" value="AP-4-A_phosphorylase"/>
</dbReference>
<protein>
    <submittedName>
        <fullName evidence="6">HIT domain-containing protein</fullName>
    </submittedName>
</protein>
<accession>A0A9D1UQH6</accession>
<dbReference type="GO" id="GO:0000166">
    <property type="term" value="F:nucleotide binding"/>
    <property type="evidence" value="ECO:0007669"/>
    <property type="project" value="UniProtKB-KW"/>
</dbReference>
<dbReference type="EMBL" id="DXFZ01000066">
    <property type="protein sequence ID" value="HIW95923.1"/>
    <property type="molecule type" value="Genomic_DNA"/>
</dbReference>
<evidence type="ECO:0000256" key="4">
    <source>
        <dbReference type="PROSITE-ProRule" id="PRU00464"/>
    </source>
</evidence>
<evidence type="ECO:0000259" key="5">
    <source>
        <dbReference type="PROSITE" id="PS51084"/>
    </source>
</evidence>
<feature type="binding site" evidence="3">
    <location>
        <position position="145"/>
    </location>
    <ligand>
        <name>substrate</name>
    </ligand>
</feature>
<gene>
    <name evidence="6" type="ORF">H9867_05490</name>
</gene>
<dbReference type="SUPFAM" id="SSF54197">
    <property type="entry name" value="HIT-like"/>
    <property type="match status" value="1"/>
</dbReference>
<reference evidence="6" key="2">
    <citation type="submission" date="2021-04" db="EMBL/GenBank/DDBJ databases">
        <authorList>
            <person name="Gilroy R."/>
        </authorList>
    </citation>
    <scope>NUCLEOTIDE SEQUENCE</scope>
    <source>
        <strain evidence="6">4376</strain>
    </source>
</reference>
<evidence type="ECO:0000256" key="2">
    <source>
        <dbReference type="PIRSR" id="PIRSR639383-1"/>
    </source>
</evidence>
<dbReference type="InterPro" id="IPR011146">
    <property type="entry name" value="HIT-like"/>
</dbReference>
<dbReference type="AlphaFoldDB" id="A0A9D1UQH6"/>
<dbReference type="CDD" id="cd01275">
    <property type="entry name" value="FHIT"/>
    <property type="match status" value="1"/>
</dbReference>
<feature type="active site" description="Tele-AMP-histidine intermediate" evidence="2">
    <location>
        <position position="143"/>
    </location>
</feature>
<dbReference type="GO" id="GO:0003824">
    <property type="term" value="F:catalytic activity"/>
    <property type="evidence" value="ECO:0007669"/>
    <property type="project" value="InterPro"/>
</dbReference>
<dbReference type="InterPro" id="IPR036265">
    <property type="entry name" value="HIT-like_sf"/>
</dbReference>
<comment type="caution">
    <text evidence="6">The sequence shown here is derived from an EMBL/GenBank/DDBJ whole genome shotgun (WGS) entry which is preliminary data.</text>
</comment>
<evidence type="ECO:0000256" key="1">
    <source>
        <dbReference type="ARBA" id="ARBA00022741"/>
    </source>
</evidence>
<feature type="binding site" evidence="3">
    <location>
        <position position="73"/>
    </location>
    <ligand>
        <name>substrate</name>
    </ligand>
</feature>
<name>A0A9D1UQH6_9CORY</name>
<dbReference type="PROSITE" id="PS51084">
    <property type="entry name" value="HIT_2"/>
    <property type="match status" value="1"/>
</dbReference>
<dbReference type="Pfam" id="PF01230">
    <property type="entry name" value="HIT"/>
    <property type="match status" value="1"/>
</dbReference>
<dbReference type="Gene3D" id="3.30.428.10">
    <property type="entry name" value="HIT-like"/>
    <property type="match status" value="1"/>
</dbReference>
<dbReference type="Proteomes" id="UP000824189">
    <property type="component" value="Unassembled WGS sequence"/>
</dbReference>
<dbReference type="PANTHER" id="PTHR42997:SF1">
    <property type="entry name" value="AP-4-A PHOSPHORYLASE"/>
    <property type="match status" value="1"/>
</dbReference>
<organism evidence="6 7">
    <name type="scientific">Candidatus Corynebacterium gallistercoris</name>
    <dbReference type="NCBI Taxonomy" id="2838530"/>
    <lineage>
        <taxon>Bacteria</taxon>
        <taxon>Bacillati</taxon>
        <taxon>Actinomycetota</taxon>
        <taxon>Actinomycetes</taxon>
        <taxon>Mycobacteriales</taxon>
        <taxon>Corynebacteriaceae</taxon>
        <taxon>Corynebacterium</taxon>
    </lineage>
</organism>
<evidence type="ECO:0000313" key="7">
    <source>
        <dbReference type="Proteomes" id="UP000824189"/>
    </source>
</evidence>
<proteinExistence type="predicted"/>
<feature type="short sequence motif" description="Histidine triad motif" evidence="4">
    <location>
        <begin position="141"/>
        <end position="145"/>
    </location>
</feature>
<dbReference type="InterPro" id="IPR039383">
    <property type="entry name" value="FHIT"/>
</dbReference>
<feature type="domain" description="HIT" evidence="5">
    <location>
        <begin position="48"/>
        <end position="156"/>
    </location>
</feature>